<feature type="domain" description="Pyrrolo-quinoline quinone repeat" evidence="1">
    <location>
        <begin position="212"/>
        <end position="478"/>
    </location>
</feature>
<protein>
    <submittedName>
        <fullName evidence="3">Serine/threonine-protein kinase AfsK</fullName>
    </submittedName>
</protein>
<dbReference type="InterPro" id="IPR014710">
    <property type="entry name" value="RmlC-like_jellyroll"/>
</dbReference>
<evidence type="ECO:0000313" key="2">
    <source>
        <dbReference type="EMBL" id="CAI3972241.1"/>
    </source>
</evidence>
<dbReference type="EMBL" id="CAMXCT010000001">
    <property type="protein sequence ID" value="CAI3972241.1"/>
    <property type="molecule type" value="Genomic_DNA"/>
</dbReference>
<gene>
    <name evidence="2" type="ORF">C1SCF055_LOCUS831</name>
</gene>
<dbReference type="EMBL" id="CAMXCT030000001">
    <property type="protein sequence ID" value="CAL4759553.1"/>
    <property type="molecule type" value="Genomic_DNA"/>
</dbReference>
<dbReference type="SUPFAM" id="SSF51182">
    <property type="entry name" value="RmlC-like cupins"/>
    <property type="match status" value="1"/>
</dbReference>
<dbReference type="InterPro" id="IPR015943">
    <property type="entry name" value="WD40/YVTN_repeat-like_dom_sf"/>
</dbReference>
<dbReference type="OrthoDB" id="416253at2759"/>
<dbReference type="SUPFAM" id="SSF50998">
    <property type="entry name" value="Quinoprotein alcohol dehydrogenase-like"/>
    <property type="match status" value="1"/>
</dbReference>
<proteinExistence type="predicted"/>
<evidence type="ECO:0000313" key="4">
    <source>
        <dbReference type="Proteomes" id="UP001152797"/>
    </source>
</evidence>
<dbReference type="PANTHER" id="PTHR34512">
    <property type="entry name" value="CELL SURFACE PROTEIN"/>
    <property type="match status" value="1"/>
</dbReference>
<keyword evidence="3" id="KW-0808">Transferase</keyword>
<dbReference type="InterPro" id="IPR002372">
    <property type="entry name" value="PQQ_rpt_dom"/>
</dbReference>
<organism evidence="2">
    <name type="scientific">Cladocopium goreaui</name>
    <dbReference type="NCBI Taxonomy" id="2562237"/>
    <lineage>
        <taxon>Eukaryota</taxon>
        <taxon>Sar</taxon>
        <taxon>Alveolata</taxon>
        <taxon>Dinophyceae</taxon>
        <taxon>Suessiales</taxon>
        <taxon>Symbiodiniaceae</taxon>
        <taxon>Cladocopium</taxon>
    </lineage>
</organism>
<dbReference type="Pfam" id="PF13360">
    <property type="entry name" value="PQQ_2"/>
    <property type="match status" value="1"/>
</dbReference>
<name>A0A9P1BF38_9DINO</name>
<keyword evidence="3" id="KW-0418">Kinase</keyword>
<dbReference type="PANTHER" id="PTHR34512:SF30">
    <property type="entry name" value="OUTER MEMBRANE PROTEIN ASSEMBLY FACTOR BAMB"/>
    <property type="match status" value="1"/>
</dbReference>
<dbReference type="Gene3D" id="2.130.10.10">
    <property type="entry name" value="YVTN repeat-like/Quinoprotein amine dehydrogenase"/>
    <property type="match status" value="1"/>
</dbReference>
<dbReference type="InterPro" id="IPR011051">
    <property type="entry name" value="RmlC_Cupin_sf"/>
</dbReference>
<sequence>MSETSTRRFEIVDFAEVPGVPCPCGTSRRALGDVAEFPGTLHVVDISLDARLHYHKRLTETYFILECEPDAKLQLDDELIDLKPHMCVVIHPGVRHRAVGKMKVLNIVVPEFDPADEWTSSPPVVVNGRESPGNAGNGAVAEEVGSIDWPMWRGPEQNGISRQTGLIDSWDPDGENVLWKNDNLGTRSTPIIMNGKLYQLMRDAVDTPREGEKVVCVDADTGEILWENKFNVYLSDVPAERVGWSCCVGDPETGNVYALGVCGYFQCIDGETGETIWSHSMSEEYGLLSTYGGRTNVPVIFEDLVIISAVVIGWGDMAKPAHQFLAFDKNTGEVVWFEGTTPLPDDTTYSTPTVTVVDGRAMMIFEAGDGKVWAMEPRTGRPIWQYDLAMRGLNTSPLVVGDKVYAGNGEENMDGRTMGAMVGLDATQTGDINETGELWLTRELRIGKSSPLMVDNRLYVVDDSAGLYVLDPETGEQVAKRTKLGTMMRSSLLYADGKIYACTANGRCYILKPDERKGVDIIHRLRLPAGNEVHGSPIVYRGRIYLPTTDTLYCLADPEAEVGVDPAPTVQEEAPVQEHPDPAYVQVVPAESLIKPGDELKFRARLFNSYGQLLEDDVEATFTADNGGKFEGNTFIAAGSSEGTPKHSGVIVTAKVGDLTGDARIRVVPELPWHFDFSDGQVPLTWIGARYRHQPREVDGEPLMVKVTTIPKGTRSQSWIGHPELHDYTIEADVMGAITNGRMPDIGLIGQRYTLDLMGDSQQLQIRTWTPQLSRMSETVPLKWEPNVWYHLKFRTAVEDGVAVLRGKVWPRDEAEPEEWTVVARDEAPNTNGSPGLFGNAKDAEIFYDNISVTPN</sequence>
<dbReference type="Proteomes" id="UP001152797">
    <property type="component" value="Unassembled WGS sequence"/>
</dbReference>
<keyword evidence="4" id="KW-1185">Reference proteome</keyword>
<dbReference type="EMBL" id="CAMXCT020000001">
    <property type="protein sequence ID" value="CAL1125616.1"/>
    <property type="molecule type" value="Genomic_DNA"/>
</dbReference>
<dbReference type="GO" id="GO:0016301">
    <property type="term" value="F:kinase activity"/>
    <property type="evidence" value="ECO:0007669"/>
    <property type="project" value="UniProtKB-KW"/>
</dbReference>
<accession>A0A9P1BF38</accession>
<dbReference type="Gene3D" id="2.60.120.10">
    <property type="entry name" value="Jelly Rolls"/>
    <property type="match status" value="1"/>
</dbReference>
<reference evidence="2" key="1">
    <citation type="submission" date="2022-10" db="EMBL/GenBank/DDBJ databases">
        <authorList>
            <person name="Chen Y."/>
            <person name="Dougan E. K."/>
            <person name="Chan C."/>
            <person name="Rhodes N."/>
            <person name="Thang M."/>
        </authorList>
    </citation>
    <scope>NUCLEOTIDE SEQUENCE</scope>
</reference>
<reference evidence="3 4" key="2">
    <citation type="submission" date="2024-05" db="EMBL/GenBank/DDBJ databases">
        <authorList>
            <person name="Chen Y."/>
            <person name="Shah S."/>
            <person name="Dougan E. K."/>
            <person name="Thang M."/>
            <person name="Chan C."/>
        </authorList>
    </citation>
    <scope>NUCLEOTIDE SEQUENCE [LARGE SCALE GENOMIC DNA]</scope>
</reference>
<evidence type="ECO:0000259" key="1">
    <source>
        <dbReference type="Pfam" id="PF13360"/>
    </source>
</evidence>
<dbReference type="InterPro" id="IPR011047">
    <property type="entry name" value="Quinoprotein_ADH-like_sf"/>
</dbReference>
<dbReference type="AlphaFoldDB" id="A0A9P1BF38"/>
<comment type="caution">
    <text evidence="2">The sequence shown here is derived from an EMBL/GenBank/DDBJ whole genome shotgun (WGS) entry which is preliminary data.</text>
</comment>
<dbReference type="CDD" id="cd20295">
    <property type="entry name" value="cupin_Pac13-like"/>
    <property type="match status" value="1"/>
</dbReference>
<evidence type="ECO:0000313" key="3">
    <source>
        <dbReference type="EMBL" id="CAL4759553.1"/>
    </source>
</evidence>